<keyword evidence="5" id="KW-0598">Phosphotransferase system</keyword>
<evidence type="ECO:0000256" key="1">
    <source>
        <dbReference type="ARBA" id="ARBA00022448"/>
    </source>
</evidence>
<dbReference type="Proteomes" id="UP000184301">
    <property type="component" value="Unassembled WGS sequence"/>
</dbReference>
<dbReference type="InterPro" id="IPR003501">
    <property type="entry name" value="PTS_EIIB_2/3"/>
</dbReference>
<dbReference type="GO" id="GO:0009401">
    <property type="term" value="P:phosphoenolpyruvate-dependent sugar phosphotransferase system"/>
    <property type="evidence" value="ECO:0007669"/>
    <property type="project" value="UniProtKB-KW"/>
</dbReference>
<dbReference type="CDD" id="cd05564">
    <property type="entry name" value="PTS_IIB_chitobiose_lichenan"/>
    <property type="match status" value="1"/>
</dbReference>
<name>A0A1M6PFV9_9FIRM</name>
<evidence type="ECO:0000313" key="9">
    <source>
        <dbReference type="EMBL" id="SHK06823.1"/>
    </source>
</evidence>
<dbReference type="Gene3D" id="3.40.50.2300">
    <property type="match status" value="1"/>
</dbReference>
<evidence type="ECO:0000256" key="5">
    <source>
        <dbReference type="ARBA" id="ARBA00022683"/>
    </source>
</evidence>
<dbReference type="PROSITE" id="PS51100">
    <property type="entry name" value="PTS_EIIB_TYPE_3"/>
    <property type="match status" value="1"/>
</dbReference>
<dbReference type="PANTHER" id="PTHR34581:SF2">
    <property type="entry name" value="PTS SYSTEM N,N'-DIACETYLCHITOBIOSE-SPECIFIC EIIB COMPONENT"/>
    <property type="match status" value="1"/>
</dbReference>
<dbReference type="GO" id="GO:0016301">
    <property type="term" value="F:kinase activity"/>
    <property type="evidence" value="ECO:0007669"/>
    <property type="project" value="UniProtKB-KW"/>
</dbReference>
<dbReference type="Pfam" id="PF02302">
    <property type="entry name" value="PTS_IIB"/>
    <property type="match status" value="1"/>
</dbReference>
<evidence type="ECO:0000313" key="10">
    <source>
        <dbReference type="Proteomes" id="UP000184301"/>
    </source>
</evidence>
<feature type="modified residue" description="Phosphocysteine; by EIIA" evidence="7">
    <location>
        <position position="8"/>
    </location>
</feature>
<keyword evidence="3" id="KW-0762">Sugar transport</keyword>
<evidence type="ECO:0000256" key="6">
    <source>
        <dbReference type="ARBA" id="ARBA00022777"/>
    </source>
</evidence>
<dbReference type="AlphaFoldDB" id="A0A1M6PFV9"/>
<gene>
    <name evidence="9" type="ORF">SAMN02745243_02111</name>
</gene>
<dbReference type="InterPro" id="IPR036095">
    <property type="entry name" value="PTS_EIIB-like_sf"/>
</dbReference>
<dbReference type="GO" id="GO:0008982">
    <property type="term" value="F:protein-N(PI)-phosphohistidine-sugar phosphotransferase activity"/>
    <property type="evidence" value="ECO:0007669"/>
    <property type="project" value="InterPro"/>
</dbReference>
<keyword evidence="2" id="KW-0597">Phosphoprotein</keyword>
<reference evidence="9 10" key="1">
    <citation type="submission" date="2016-11" db="EMBL/GenBank/DDBJ databases">
        <authorList>
            <person name="Jaros S."/>
            <person name="Januszkiewicz K."/>
            <person name="Wedrychowicz H."/>
        </authorList>
    </citation>
    <scope>NUCLEOTIDE SEQUENCE [LARGE SCALE GENOMIC DNA]</scope>
    <source>
        <strain evidence="9 10">DSM 15480</strain>
    </source>
</reference>
<dbReference type="InterPro" id="IPR051819">
    <property type="entry name" value="PTS_sugar-specific_EIIB"/>
</dbReference>
<dbReference type="InterPro" id="IPR013012">
    <property type="entry name" value="PTS_EIIB_3"/>
</dbReference>
<dbReference type="SUPFAM" id="SSF52794">
    <property type="entry name" value="PTS system IIB component-like"/>
    <property type="match status" value="1"/>
</dbReference>
<evidence type="ECO:0000259" key="8">
    <source>
        <dbReference type="PROSITE" id="PS51100"/>
    </source>
</evidence>
<feature type="domain" description="PTS EIIB type-3" evidence="8">
    <location>
        <begin position="1"/>
        <end position="102"/>
    </location>
</feature>
<dbReference type="PANTHER" id="PTHR34581">
    <property type="entry name" value="PTS SYSTEM N,N'-DIACETYLCHITOBIOSE-SPECIFIC EIIB COMPONENT"/>
    <property type="match status" value="1"/>
</dbReference>
<keyword evidence="6" id="KW-0418">Kinase</keyword>
<evidence type="ECO:0000256" key="3">
    <source>
        <dbReference type="ARBA" id="ARBA00022597"/>
    </source>
</evidence>
<protein>
    <submittedName>
        <fullName evidence="9">PTS system, cellobiose-specific IIB component</fullName>
    </submittedName>
</protein>
<sequence>MLKIRLFCNQGMSTSLLVKAMIKAAEEEGTEVDIMAYPANEMDARIEGIDCALLGPQVGYLKSKATKTCEAKNVPVDVIPMQDYGMCNGKGVLAFAKKLAGK</sequence>
<evidence type="ECO:0000256" key="7">
    <source>
        <dbReference type="PROSITE-ProRule" id="PRU00423"/>
    </source>
</evidence>
<dbReference type="RefSeq" id="WP_084534006.1">
    <property type="nucleotide sequence ID" value="NZ_FQZY01000028.1"/>
</dbReference>
<keyword evidence="10" id="KW-1185">Reference proteome</keyword>
<organism evidence="9 10">
    <name type="scientific">Hespellia stercorisuis DSM 15480</name>
    <dbReference type="NCBI Taxonomy" id="1121950"/>
    <lineage>
        <taxon>Bacteria</taxon>
        <taxon>Bacillati</taxon>
        <taxon>Bacillota</taxon>
        <taxon>Clostridia</taxon>
        <taxon>Lachnospirales</taxon>
        <taxon>Lachnospiraceae</taxon>
        <taxon>Hespellia</taxon>
    </lineage>
</organism>
<accession>A0A1M6PFV9</accession>
<evidence type="ECO:0000256" key="2">
    <source>
        <dbReference type="ARBA" id="ARBA00022553"/>
    </source>
</evidence>
<dbReference type="STRING" id="1121950.SAMN02745243_02111"/>
<keyword evidence="4" id="KW-0808">Transferase</keyword>
<evidence type="ECO:0000256" key="4">
    <source>
        <dbReference type="ARBA" id="ARBA00022679"/>
    </source>
</evidence>
<dbReference type="EMBL" id="FQZY01000028">
    <property type="protein sequence ID" value="SHK06823.1"/>
    <property type="molecule type" value="Genomic_DNA"/>
</dbReference>
<keyword evidence="1" id="KW-0813">Transport</keyword>
<proteinExistence type="predicted"/>